<keyword evidence="2" id="KW-1185">Reference proteome</keyword>
<accession>A0AAV4UYB2</accession>
<dbReference type="AlphaFoldDB" id="A0AAV4UYB2"/>
<comment type="caution">
    <text evidence="1">The sequence shown here is derived from an EMBL/GenBank/DDBJ whole genome shotgun (WGS) entry which is preliminary data.</text>
</comment>
<name>A0AAV4UYB2_9ARAC</name>
<evidence type="ECO:0000313" key="2">
    <source>
        <dbReference type="Proteomes" id="UP001054837"/>
    </source>
</evidence>
<evidence type="ECO:0000313" key="1">
    <source>
        <dbReference type="EMBL" id="GIY62639.1"/>
    </source>
</evidence>
<reference evidence="1 2" key="1">
    <citation type="submission" date="2021-06" db="EMBL/GenBank/DDBJ databases">
        <title>Caerostris darwini draft genome.</title>
        <authorList>
            <person name="Kono N."/>
            <person name="Arakawa K."/>
        </authorList>
    </citation>
    <scope>NUCLEOTIDE SEQUENCE [LARGE SCALE GENOMIC DNA]</scope>
</reference>
<proteinExistence type="predicted"/>
<gene>
    <name evidence="1" type="ORF">CDAR_389401</name>
</gene>
<protein>
    <submittedName>
        <fullName evidence="1">Uncharacterized protein</fullName>
    </submittedName>
</protein>
<dbReference type="EMBL" id="BPLQ01012110">
    <property type="protein sequence ID" value="GIY62639.1"/>
    <property type="molecule type" value="Genomic_DNA"/>
</dbReference>
<sequence>MVLLTAMDVKLCGCIFNDVLVDGCLVSHYFPLCIDDCAVGRAQAACWSSMNNSDSFYRRNVLYIGNEVVKRNPSISTEVVFRKPIPLITPSGALHTTKGYILLIYSVWGH</sequence>
<dbReference type="Proteomes" id="UP001054837">
    <property type="component" value="Unassembled WGS sequence"/>
</dbReference>
<organism evidence="1 2">
    <name type="scientific">Caerostris darwini</name>
    <dbReference type="NCBI Taxonomy" id="1538125"/>
    <lineage>
        <taxon>Eukaryota</taxon>
        <taxon>Metazoa</taxon>
        <taxon>Ecdysozoa</taxon>
        <taxon>Arthropoda</taxon>
        <taxon>Chelicerata</taxon>
        <taxon>Arachnida</taxon>
        <taxon>Araneae</taxon>
        <taxon>Araneomorphae</taxon>
        <taxon>Entelegynae</taxon>
        <taxon>Araneoidea</taxon>
        <taxon>Araneidae</taxon>
        <taxon>Caerostris</taxon>
    </lineage>
</organism>